<feature type="transmembrane region" description="Helical" evidence="6">
    <location>
        <begin position="50"/>
        <end position="72"/>
    </location>
</feature>
<evidence type="ECO:0000313" key="8">
    <source>
        <dbReference type="Proteomes" id="UP000286137"/>
    </source>
</evidence>
<dbReference type="GO" id="GO:0015209">
    <property type="term" value="F:cytosine transmembrane transporter activity"/>
    <property type="evidence" value="ECO:0007669"/>
    <property type="project" value="InterPro"/>
</dbReference>
<name>A0A412C2D9_MEDGN</name>
<feature type="transmembrane region" description="Helical" evidence="6">
    <location>
        <begin position="357"/>
        <end position="373"/>
    </location>
</feature>
<feature type="transmembrane region" description="Helical" evidence="6">
    <location>
        <begin position="324"/>
        <end position="345"/>
    </location>
</feature>
<dbReference type="GO" id="GO:0005886">
    <property type="term" value="C:plasma membrane"/>
    <property type="evidence" value="ECO:0007669"/>
    <property type="project" value="TreeGrafter"/>
</dbReference>
<feature type="transmembrane region" description="Helical" evidence="6">
    <location>
        <begin position="301"/>
        <end position="318"/>
    </location>
</feature>
<protein>
    <submittedName>
        <fullName evidence="7">Putative hydroxymethylpyrimidine transporter CytX</fullName>
    </submittedName>
</protein>
<feature type="transmembrane region" description="Helical" evidence="6">
    <location>
        <begin position="260"/>
        <end position="280"/>
    </location>
</feature>
<evidence type="ECO:0000256" key="5">
    <source>
        <dbReference type="ARBA" id="ARBA00023136"/>
    </source>
</evidence>
<keyword evidence="4 6" id="KW-1133">Transmembrane helix</keyword>
<sequence>MISEWRLNMKEIDFRQTLVGQGLLWFGAAISIAEIVTGMLIGSLGIIKGIAAIILGHSIGAAILFLAGYIGAKEQETTPEIVKISLGQKGTTIFSIFNIIQLFGWTSVMIINGAKALNGVAENMIGYGNERIWCVVIGIFICCWIFVGLRKLTIINGIVCALFLAFFVIMGCKLIFLVPKDLVVADSMESFGIGVELNVAMVLSWLPLISDYTCNVNKPVKGSVISVLSYSLGSMIMFSIGLLASIVFQESDISDIIIKMGLGGMGLFIVIFSTVTTTYLDTFSVGICAESINKNWGVKKVATITCIVGTLIAVLVPSNKFEEFLYFIGSIFAPLFAVLFTDYFVLHKKENDRKFDVENIVMWIIGFAIYRVLMNYNTVIGNTLPTILIVMTLKFICNRVKCSIERK</sequence>
<evidence type="ECO:0000313" key="7">
    <source>
        <dbReference type="EMBL" id="RGQ67354.1"/>
    </source>
</evidence>
<evidence type="ECO:0000256" key="3">
    <source>
        <dbReference type="ARBA" id="ARBA00022692"/>
    </source>
</evidence>
<evidence type="ECO:0000256" key="2">
    <source>
        <dbReference type="ARBA" id="ARBA00008974"/>
    </source>
</evidence>
<feature type="transmembrane region" description="Helical" evidence="6">
    <location>
        <begin position="23"/>
        <end position="44"/>
    </location>
</feature>
<dbReference type="Gene3D" id="1.10.4160.10">
    <property type="entry name" value="Hydantoin permease"/>
    <property type="match status" value="1"/>
</dbReference>
<evidence type="ECO:0000256" key="4">
    <source>
        <dbReference type="ARBA" id="ARBA00022989"/>
    </source>
</evidence>
<dbReference type="AlphaFoldDB" id="A0A412C2D9"/>
<dbReference type="InterPro" id="IPR012732">
    <property type="entry name" value="Thia_CytX"/>
</dbReference>
<dbReference type="InterPro" id="IPR030191">
    <property type="entry name" value="CodB"/>
</dbReference>
<dbReference type="EMBL" id="QRTJ01000015">
    <property type="protein sequence ID" value="RGQ67354.1"/>
    <property type="molecule type" value="Genomic_DNA"/>
</dbReference>
<keyword evidence="3 6" id="KW-0812">Transmembrane</keyword>
<comment type="similarity">
    <text evidence="2">Belongs to the purine-cytosine permease (2.A.39) family.</text>
</comment>
<dbReference type="PANTHER" id="PTHR30569">
    <property type="entry name" value="CYTOSINE TRANSPORTER CODB"/>
    <property type="match status" value="1"/>
</dbReference>
<comment type="subcellular location">
    <subcellularLocation>
        <location evidence="1">Membrane</location>
        <topology evidence="1">Multi-pass membrane protein</topology>
    </subcellularLocation>
</comment>
<dbReference type="Pfam" id="PF02133">
    <property type="entry name" value="Transp_cyt_pur"/>
    <property type="match status" value="1"/>
</dbReference>
<accession>A0A412C2D9</accession>
<dbReference type="PANTHER" id="PTHR30569:SF0">
    <property type="entry name" value="CYTOSINE PERMEASE"/>
    <property type="match status" value="1"/>
</dbReference>
<keyword evidence="5 6" id="KW-0472">Membrane</keyword>
<dbReference type="InterPro" id="IPR001248">
    <property type="entry name" value="Pur-cyt_permease"/>
</dbReference>
<reference evidence="7 8" key="1">
    <citation type="submission" date="2018-08" db="EMBL/GenBank/DDBJ databases">
        <title>A genome reference for cultivated species of the human gut microbiota.</title>
        <authorList>
            <person name="Zou Y."/>
            <person name="Xue W."/>
            <person name="Luo G."/>
        </authorList>
    </citation>
    <scope>NUCLEOTIDE SEQUENCE [LARGE SCALE GENOMIC DNA]</scope>
    <source>
        <strain evidence="7 8">AF27-4BH</strain>
    </source>
</reference>
<evidence type="ECO:0000256" key="6">
    <source>
        <dbReference type="SAM" id="Phobius"/>
    </source>
</evidence>
<feature type="transmembrane region" description="Helical" evidence="6">
    <location>
        <begin position="154"/>
        <end position="178"/>
    </location>
</feature>
<feature type="transmembrane region" description="Helical" evidence="6">
    <location>
        <begin position="93"/>
        <end position="111"/>
    </location>
</feature>
<feature type="transmembrane region" description="Helical" evidence="6">
    <location>
        <begin position="379"/>
        <end position="397"/>
    </location>
</feature>
<organism evidence="7 8">
    <name type="scientific">Mediterraneibacter gnavus</name>
    <name type="common">Ruminococcus gnavus</name>
    <dbReference type="NCBI Taxonomy" id="33038"/>
    <lineage>
        <taxon>Bacteria</taxon>
        <taxon>Bacillati</taxon>
        <taxon>Bacillota</taxon>
        <taxon>Clostridia</taxon>
        <taxon>Lachnospirales</taxon>
        <taxon>Lachnospiraceae</taxon>
        <taxon>Mediterraneibacter</taxon>
    </lineage>
</organism>
<dbReference type="Proteomes" id="UP000286137">
    <property type="component" value="Unassembled WGS sequence"/>
</dbReference>
<gene>
    <name evidence="7" type="primary">cytX</name>
    <name evidence="7" type="ORF">DWY88_08970</name>
</gene>
<evidence type="ECO:0000256" key="1">
    <source>
        <dbReference type="ARBA" id="ARBA00004141"/>
    </source>
</evidence>
<dbReference type="NCBIfam" id="TIGR02358">
    <property type="entry name" value="thia_cytX"/>
    <property type="match status" value="1"/>
</dbReference>
<feature type="transmembrane region" description="Helical" evidence="6">
    <location>
        <begin position="131"/>
        <end position="147"/>
    </location>
</feature>
<feature type="transmembrane region" description="Helical" evidence="6">
    <location>
        <begin position="190"/>
        <end position="210"/>
    </location>
</feature>
<feature type="transmembrane region" description="Helical" evidence="6">
    <location>
        <begin position="222"/>
        <end position="248"/>
    </location>
</feature>
<comment type="caution">
    <text evidence="7">The sequence shown here is derived from an EMBL/GenBank/DDBJ whole genome shotgun (WGS) entry which is preliminary data.</text>
</comment>
<proteinExistence type="inferred from homology"/>